<feature type="compositionally biased region" description="Polar residues" evidence="1">
    <location>
        <begin position="99"/>
        <end position="109"/>
    </location>
</feature>
<evidence type="ECO:0000256" key="1">
    <source>
        <dbReference type="SAM" id="MobiDB-lite"/>
    </source>
</evidence>
<feature type="compositionally biased region" description="Pro residues" evidence="1">
    <location>
        <begin position="77"/>
        <end position="87"/>
    </location>
</feature>
<accession>A0ABY0GYX9</accession>
<organism evidence="2 3">
    <name type="scientific">Monosporascus cannonballus</name>
    <dbReference type="NCBI Taxonomy" id="155416"/>
    <lineage>
        <taxon>Eukaryota</taxon>
        <taxon>Fungi</taxon>
        <taxon>Dikarya</taxon>
        <taxon>Ascomycota</taxon>
        <taxon>Pezizomycotina</taxon>
        <taxon>Sordariomycetes</taxon>
        <taxon>Xylariomycetidae</taxon>
        <taxon>Xylariales</taxon>
        <taxon>Xylariales incertae sedis</taxon>
        <taxon>Monosporascus</taxon>
    </lineage>
</organism>
<evidence type="ECO:0000313" key="3">
    <source>
        <dbReference type="Proteomes" id="UP000294003"/>
    </source>
</evidence>
<protein>
    <recommendedName>
        <fullName evidence="4">F-box domain-containing protein</fullName>
    </recommendedName>
</protein>
<comment type="caution">
    <text evidence="2">The sequence shown here is derived from an EMBL/GenBank/DDBJ whole genome shotgun (WGS) entry which is preliminary data.</text>
</comment>
<dbReference type="Proteomes" id="UP000294003">
    <property type="component" value="Unassembled WGS sequence"/>
</dbReference>
<reference evidence="2 3" key="1">
    <citation type="submission" date="2018-06" db="EMBL/GenBank/DDBJ databases">
        <title>Complete Genomes of Monosporascus.</title>
        <authorList>
            <person name="Robinson A.J."/>
            <person name="Natvig D.O."/>
        </authorList>
    </citation>
    <scope>NUCLEOTIDE SEQUENCE [LARGE SCALE GENOMIC DNA]</scope>
    <source>
        <strain evidence="2 3">CBS 609.92</strain>
    </source>
</reference>
<keyword evidence="3" id="KW-1185">Reference proteome</keyword>
<gene>
    <name evidence="2" type="ORF">DL762_007701</name>
</gene>
<evidence type="ECO:0008006" key="4">
    <source>
        <dbReference type="Google" id="ProtNLM"/>
    </source>
</evidence>
<sequence length="633" mass="71190">MGVRETASARDGEVIAPGPFDGHPHSHPQSQSRHAQTVDHYLQRDMSLDRPGRGHEDEGSAAVELAAIMTTTSTPVTPGPSSPPLEQPKPSDFVPPTRPSSTPFPNAQQGQTDIRCLTCHPDCFAEDDCLVTHQVSTPSAETHSRLTLDKLPAEIHECILDHLFGYRVSTTSPSSLSVPSVNARNWSTALRHSRRKELSDLAFVSPLWRDLVQERLYRHIKLKATVDGVNEVASFFAGHLHLRTYVKHIEIWFPVFQPKFHPTIPGDTSLALPTVSPEGIASATYALPTDNATLEEVFYLVSTTLPEVRVMTLEGGERKKAPHVRFALRSDQNQELPQVPSVRTLIVKGQWNIIRSCKNWEDISGALPNLDEWHGTYAKPKSKSYLSMASVLEVLDPKITKLNLCLECDYRREMTCPSYYLKVSEQLHWCEKLARAASTLEHLSYTGRVCHGFFDVLAKYSNPRTTRLKTIDLTVKNCCRKNAQWNESGSGITDMHFIRVFEQLVLSGIRSLECLKSVELLRIRYVDLGMASYRLFESPWSFINRKLDSPVPPLNPYFMIRDGWCSGVWSDDIIAEINRVRPDIRFEELVESFGEVGYNKEGRLVISPDFPKSRVLSLKLANYAMLSGGITIV</sequence>
<proteinExistence type="predicted"/>
<name>A0ABY0GYX9_9PEZI</name>
<feature type="region of interest" description="Disordered" evidence="1">
    <location>
        <begin position="1"/>
        <end position="38"/>
    </location>
</feature>
<evidence type="ECO:0000313" key="2">
    <source>
        <dbReference type="EMBL" id="RYO80334.1"/>
    </source>
</evidence>
<feature type="region of interest" description="Disordered" evidence="1">
    <location>
        <begin position="72"/>
        <end position="109"/>
    </location>
</feature>
<dbReference type="EMBL" id="QJNS01000293">
    <property type="protein sequence ID" value="RYO80334.1"/>
    <property type="molecule type" value="Genomic_DNA"/>
</dbReference>